<dbReference type="InterPro" id="IPR020845">
    <property type="entry name" value="AMP-binding_CS"/>
</dbReference>
<evidence type="ECO:0000256" key="6">
    <source>
        <dbReference type="ARBA" id="ARBA00022692"/>
    </source>
</evidence>
<dbReference type="GO" id="GO:0004467">
    <property type="term" value="F:long-chain fatty acid-CoA ligase activity"/>
    <property type="evidence" value="ECO:0007669"/>
    <property type="project" value="UniProtKB-EC"/>
</dbReference>
<keyword evidence="12" id="KW-0472">Membrane</keyword>
<dbReference type="Gene3D" id="3.30.300.30">
    <property type="match status" value="1"/>
</dbReference>
<dbReference type="GO" id="GO:0005324">
    <property type="term" value="F:long-chain fatty acid transmembrane transporter activity"/>
    <property type="evidence" value="ECO:0007669"/>
    <property type="project" value="TreeGrafter"/>
</dbReference>
<evidence type="ECO:0000256" key="1">
    <source>
        <dbReference type="ARBA" id="ARBA00004651"/>
    </source>
</evidence>
<gene>
    <name evidence="20" type="primary">LOC108941984</name>
</gene>
<comment type="similarity">
    <text evidence="2">Belongs to the ATP-dependent AMP-binding enzyme family.</text>
</comment>
<dbReference type="GO" id="GO:0005886">
    <property type="term" value="C:plasma membrane"/>
    <property type="evidence" value="ECO:0007669"/>
    <property type="project" value="UniProtKB-SubCell"/>
</dbReference>
<evidence type="ECO:0000256" key="8">
    <source>
        <dbReference type="ARBA" id="ARBA00022832"/>
    </source>
</evidence>
<keyword evidence="21" id="KW-1185">Reference proteome</keyword>
<comment type="catalytic activity">
    <reaction evidence="17">
        <text>tetracosanoate + ATP + CoA = tetracosanoyl-CoA + AMP + diphosphate</text>
        <dbReference type="Rhea" id="RHEA:33639"/>
        <dbReference type="ChEBI" id="CHEBI:30616"/>
        <dbReference type="ChEBI" id="CHEBI:31014"/>
        <dbReference type="ChEBI" id="CHEBI:33019"/>
        <dbReference type="ChEBI" id="CHEBI:57287"/>
        <dbReference type="ChEBI" id="CHEBI:65052"/>
        <dbReference type="ChEBI" id="CHEBI:456215"/>
    </reaction>
    <physiologicalReaction direction="left-to-right" evidence="17">
        <dbReference type="Rhea" id="RHEA:33640"/>
    </physiologicalReaction>
</comment>
<dbReference type="PANTHER" id="PTHR43107">
    <property type="entry name" value="LONG-CHAIN FATTY ACID TRANSPORT PROTEIN"/>
    <property type="match status" value="1"/>
</dbReference>
<dbReference type="GO" id="GO:0000166">
    <property type="term" value="F:nucleotide binding"/>
    <property type="evidence" value="ECO:0007669"/>
    <property type="project" value="UniProtKB-KW"/>
</dbReference>
<comment type="catalytic activity">
    <reaction evidence="13">
        <text>a long-chain fatty acid + ATP + CoA = a long-chain fatty acyl-CoA + AMP + diphosphate</text>
        <dbReference type="Rhea" id="RHEA:15421"/>
        <dbReference type="ChEBI" id="CHEBI:30616"/>
        <dbReference type="ChEBI" id="CHEBI:33019"/>
        <dbReference type="ChEBI" id="CHEBI:57287"/>
        <dbReference type="ChEBI" id="CHEBI:57560"/>
        <dbReference type="ChEBI" id="CHEBI:83139"/>
        <dbReference type="ChEBI" id="CHEBI:456215"/>
        <dbReference type="EC" id="6.2.1.3"/>
    </reaction>
    <physiologicalReaction direction="left-to-right" evidence="13">
        <dbReference type="Rhea" id="RHEA:15422"/>
    </physiologicalReaction>
</comment>
<reference evidence="20 21" key="1">
    <citation type="submission" date="2019-04" db="EMBL/GenBank/DDBJ databases">
        <authorList>
            <consortium name="Wellcome Sanger Institute Data Sharing"/>
        </authorList>
    </citation>
    <scope>NUCLEOTIDE SEQUENCE [LARGE SCALE GENOMIC DNA]</scope>
</reference>
<feature type="domain" description="AMP-binding enzyme C-terminal" evidence="19">
    <location>
        <begin position="503"/>
        <end position="578"/>
    </location>
</feature>
<dbReference type="AlphaFoldDB" id="A0A8C9ST10"/>
<evidence type="ECO:0000259" key="18">
    <source>
        <dbReference type="Pfam" id="PF00501"/>
    </source>
</evidence>
<dbReference type="InterPro" id="IPR000873">
    <property type="entry name" value="AMP-dep_synth/lig_dom"/>
</dbReference>
<name>A0A8C9ST10_SCLFO</name>
<dbReference type="Gene3D" id="3.40.50.12780">
    <property type="entry name" value="N-terminal domain of ligase-like"/>
    <property type="match status" value="1"/>
</dbReference>
<dbReference type="Proteomes" id="UP000694397">
    <property type="component" value="Chromosome 7"/>
</dbReference>
<dbReference type="NCBIfam" id="NF006134">
    <property type="entry name" value="PRK08279.1"/>
    <property type="match status" value="1"/>
</dbReference>
<dbReference type="FunFam" id="3.40.50.12780:FF:000005">
    <property type="entry name" value="Solute carrier family 27 member 6"/>
    <property type="match status" value="1"/>
</dbReference>
<keyword evidence="7" id="KW-0547">Nucleotide-binding</keyword>
<evidence type="ECO:0000256" key="9">
    <source>
        <dbReference type="ARBA" id="ARBA00022989"/>
    </source>
</evidence>
<dbReference type="EC" id="6.2.1.3" evidence="14"/>
<keyword evidence="4" id="KW-1003">Cell membrane</keyword>
<evidence type="ECO:0000256" key="15">
    <source>
        <dbReference type="ARBA" id="ARBA00036527"/>
    </source>
</evidence>
<reference evidence="20" key="3">
    <citation type="submission" date="2025-09" db="UniProtKB">
        <authorList>
            <consortium name="Ensembl"/>
        </authorList>
    </citation>
    <scope>IDENTIFICATION</scope>
</reference>
<evidence type="ECO:0000256" key="12">
    <source>
        <dbReference type="ARBA" id="ARBA00023136"/>
    </source>
</evidence>
<evidence type="ECO:0000256" key="3">
    <source>
        <dbReference type="ARBA" id="ARBA00022448"/>
    </source>
</evidence>
<evidence type="ECO:0000256" key="13">
    <source>
        <dbReference type="ARBA" id="ARBA00024484"/>
    </source>
</evidence>
<comment type="catalytic activity">
    <reaction evidence="15">
        <text>a very long-chain fatty acid + ATP + CoA = a very long-chain fatty acyl-CoA + AMP + diphosphate</text>
        <dbReference type="Rhea" id="RHEA:54536"/>
        <dbReference type="ChEBI" id="CHEBI:30616"/>
        <dbReference type="ChEBI" id="CHEBI:33019"/>
        <dbReference type="ChEBI" id="CHEBI:57287"/>
        <dbReference type="ChEBI" id="CHEBI:58950"/>
        <dbReference type="ChEBI" id="CHEBI:138261"/>
        <dbReference type="ChEBI" id="CHEBI:456215"/>
    </reaction>
    <physiologicalReaction direction="left-to-right" evidence="15">
        <dbReference type="Rhea" id="RHEA:54537"/>
    </physiologicalReaction>
</comment>
<dbReference type="GO" id="GO:0005789">
    <property type="term" value="C:endoplasmic reticulum membrane"/>
    <property type="evidence" value="ECO:0007669"/>
    <property type="project" value="TreeGrafter"/>
</dbReference>
<keyword evidence="6" id="KW-0812">Transmembrane</keyword>
<dbReference type="InterPro" id="IPR042099">
    <property type="entry name" value="ANL_N_sf"/>
</dbReference>
<keyword evidence="9" id="KW-1133">Transmembrane helix</keyword>
<evidence type="ECO:0000256" key="10">
    <source>
        <dbReference type="ARBA" id="ARBA00023055"/>
    </source>
</evidence>
<accession>A0A8C9ST10</accession>
<evidence type="ECO:0000313" key="21">
    <source>
        <dbReference type="Proteomes" id="UP000694397"/>
    </source>
</evidence>
<dbReference type="GO" id="GO:0044539">
    <property type="term" value="P:long-chain fatty acid import into cell"/>
    <property type="evidence" value="ECO:0007669"/>
    <property type="project" value="TreeGrafter"/>
</dbReference>
<dbReference type="OrthoDB" id="288590at2759"/>
<evidence type="ECO:0000313" key="20">
    <source>
        <dbReference type="Ensembl" id="ENSSFOP00015041067.1"/>
    </source>
</evidence>
<dbReference type="GeneTree" id="ENSGT00940000164068"/>
<feature type="domain" description="AMP-dependent synthetase/ligase" evidence="18">
    <location>
        <begin position="68"/>
        <end position="392"/>
    </location>
</feature>
<keyword evidence="3" id="KW-0813">Transport</keyword>
<evidence type="ECO:0000256" key="4">
    <source>
        <dbReference type="ARBA" id="ARBA00022475"/>
    </source>
</evidence>
<reference evidence="20" key="2">
    <citation type="submission" date="2025-08" db="UniProtKB">
        <authorList>
            <consortium name="Ensembl"/>
        </authorList>
    </citation>
    <scope>IDENTIFICATION</scope>
</reference>
<dbReference type="InterPro" id="IPR045851">
    <property type="entry name" value="AMP-bd_C_sf"/>
</dbReference>
<evidence type="ECO:0000256" key="14">
    <source>
        <dbReference type="ARBA" id="ARBA00026121"/>
    </source>
</evidence>
<dbReference type="Pfam" id="PF13193">
    <property type="entry name" value="AMP-binding_C"/>
    <property type="match status" value="1"/>
</dbReference>
<organism evidence="20 21">
    <name type="scientific">Scleropages formosus</name>
    <name type="common">Asian bonytongue</name>
    <name type="synonym">Osteoglossum formosum</name>
    <dbReference type="NCBI Taxonomy" id="113540"/>
    <lineage>
        <taxon>Eukaryota</taxon>
        <taxon>Metazoa</taxon>
        <taxon>Chordata</taxon>
        <taxon>Craniata</taxon>
        <taxon>Vertebrata</taxon>
        <taxon>Euteleostomi</taxon>
        <taxon>Actinopterygii</taxon>
        <taxon>Neopterygii</taxon>
        <taxon>Teleostei</taxon>
        <taxon>Osteoglossocephala</taxon>
        <taxon>Osteoglossomorpha</taxon>
        <taxon>Osteoglossiformes</taxon>
        <taxon>Osteoglossidae</taxon>
        <taxon>Scleropages</taxon>
    </lineage>
</organism>
<dbReference type="Ensembl" id="ENSSFOT00015049324.1">
    <property type="protein sequence ID" value="ENSSFOP00015041067.1"/>
    <property type="gene ID" value="ENSSFOG00015016926.2"/>
</dbReference>
<evidence type="ECO:0000256" key="16">
    <source>
        <dbReference type="ARBA" id="ARBA00041297"/>
    </source>
</evidence>
<comment type="subcellular location">
    <subcellularLocation>
        <location evidence="1">Cell membrane</location>
        <topology evidence="1">Multi-pass membrane protein</topology>
    </subcellularLocation>
</comment>
<protein>
    <recommendedName>
        <fullName evidence="14">long-chain-fatty-acid--CoA ligase</fullName>
        <ecNumber evidence="14">6.2.1.3</ecNumber>
    </recommendedName>
    <alternativeName>
        <fullName evidence="16">Long-chain-fatty-acid--CoA ligase</fullName>
    </alternativeName>
</protein>
<evidence type="ECO:0000256" key="2">
    <source>
        <dbReference type="ARBA" id="ARBA00006432"/>
    </source>
</evidence>
<dbReference type="Pfam" id="PF00501">
    <property type="entry name" value="AMP-binding"/>
    <property type="match status" value="1"/>
</dbReference>
<keyword evidence="5" id="KW-0436">Ligase</keyword>
<evidence type="ECO:0000256" key="11">
    <source>
        <dbReference type="ARBA" id="ARBA00023098"/>
    </source>
</evidence>
<dbReference type="SUPFAM" id="SSF56801">
    <property type="entry name" value="Acetyl-CoA synthetase-like"/>
    <property type="match status" value="1"/>
</dbReference>
<evidence type="ECO:0000256" key="17">
    <source>
        <dbReference type="ARBA" id="ARBA00048666"/>
    </source>
</evidence>
<evidence type="ECO:0000256" key="5">
    <source>
        <dbReference type="ARBA" id="ARBA00022598"/>
    </source>
</evidence>
<keyword evidence="10" id="KW-0445">Lipid transport</keyword>
<dbReference type="PANTHER" id="PTHR43107:SF4">
    <property type="entry name" value="LONG-CHAIN FATTY ACID TRANSPORT PROTEIN 2"/>
    <property type="match status" value="1"/>
</dbReference>
<keyword evidence="11" id="KW-0443">Lipid metabolism</keyword>
<dbReference type="PROSITE" id="PS00455">
    <property type="entry name" value="AMP_BINDING"/>
    <property type="match status" value="1"/>
</dbReference>
<proteinExistence type="inferred from homology"/>
<sequence length="627" mass="71060">MELPARSVMYVLFTVLASLLFLPVLAQHFFPYLIPDALYIVRIIGNAVKMSRYQRKKPFYTLLEYFLDQVKKKPDKPFIVFEGRTYTYLDADRESNRVARALQARARLEEGDTVALFMGNEPSYVFMWLALGKLGCTAALLNYNIRSKSLMHCFSCCDARALVLSQELKDAVKEILPALREQNVKVLVLAEQSDTEGIESFQDKINQASDDPLSTALRSNITAKSAAVYIYTSGTTGLPKAAMISQERVWVASVILSNAGVTSQDVIYVNLPLYHASGLFIGVTCAIERGITIVLRRKFSASQFWDDCRRHNVTVIQYIGEIMRYLCNTPKKDNDRDHKVRLAVGNGIRADVWKEFLHRFGDIKIRELYAATEGNIGFMNMSGKPGSVGRMIYLHKKLFPYALIKYDAEKQEPVRNSEGLCLEVSKGETGLLVAKISSRSPFNGYARNPQQTKEKQLQDVFQKGDLYYNTGDLMRIDEDNFFYFQDRVGDTFRWKGENVATTEVAEILLMVDYIEEATVYGVKVAGFEGRTGMAAIKIKEGKQFDPVDAFSHVVNYLPEYALPRFIRIQNSLDVTSTYKQIKMKLVDEGFNPVTIEDPLYFLNGQKKSYVPMTAEIYSAIESGDIKL</sequence>
<keyword evidence="8" id="KW-0276">Fatty acid metabolism</keyword>
<dbReference type="InterPro" id="IPR025110">
    <property type="entry name" value="AMP-bd_C"/>
</dbReference>
<dbReference type="FunFam" id="3.30.300.30:FF:000002">
    <property type="entry name" value="Long-chain fatty acid transport protein 1"/>
    <property type="match status" value="1"/>
</dbReference>
<evidence type="ECO:0000256" key="7">
    <source>
        <dbReference type="ARBA" id="ARBA00022741"/>
    </source>
</evidence>
<evidence type="ECO:0000259" key="19">
    <source>
        <dbReference type="Pfam" id="PF13193"/>
    </source>
</evidence>